<organism evidence="1 2">
    <name type="scientific">Aduncisulcus paluster</name>
    <dbReference type="NCBI Taxonomy" id="2918883"/>
    <lineage>
        <taxon>Eukaryota</taxon>
        <taxon>Metamonada</taxon>
        <taxon>Carpediemonas-like organisms</taxon>
        <taxon>Aduncisulcus</taxon>
    </lineage>
</organism>
<comment type="caution">
    <text evidence="1">The sequence shown here is derived from an EMBL/GenBank/DDBJ whole genome shotgun (WGS) entry which is preliminary data.</text>
</comment>
<dbReference type="EMBL" id="BQXS01012566">
    <property type="protein sequence ID" value="GKT25114.1"/>
    <property type="molecule type" value="Genomic_DNA"/>
</dbReference>
<reference evidence="1" key="1">
    <citation type="submission" date="2022-03" db="EMBL/GenBank/DDBJ databases">
        <title>Draft genome sequence of Aduncisulcus paluster, a free-living microaerophilic Fornicata.</title>
        <authorList>
            <person name="Yuyama I."/>
            <person name="Kume K."/>
            <person name="Tamura T."/>
            <person name="Inagaki Y."/>
            <person name="Hashimoto T."/>
        </authorList>
    </citation>
    <scope>NUCLEOTIDE SEQUENCE</scope>
    <source>
        <strain evidence="1">NY0171</strain>
    </source>
</reference>
<dbReference type="Proteomes" id="UP001057375">
    <property type="component" value="Unassembled WGS sequence"/>
</dbReference>
<sequence>MAASDDFTIISDGEKISYNPVESRIYVVGREAKLDLQRIDPDLDSSIHVYAENGADIRVYSTSDGISGNTIQRAVTPPYSDIVTIFDSDGSEKEQQIVFTGPAYSFVLSSTQSEAPDAISLLPLNLDNSYDSGIYVPFPKSVIGIRPDESGGKYLKYSCIDAQMIATIDIYNENVVPVLSMWFIDVPCSSEYKMHVITERDLGINVGVVDESTSTILIGVYITPLGDMHIVNSFEVSSGSPVIELGNRMGNNTFMKYTTFSCDVPMSASSPCSVSYTRGNSMLLPHEDPASFIIYPAASAFDTLAYYFNLAYDHFSLN</sequence>
<evidence type="ECO:0000313" key="2">
    <source>
        <dbReference type="Proteomes" id="UP001057375"/>
    </source>
</evidence>
<gene>
    <name evidence="1" type="ORF">ADUPG1_012936</name>
</gene>
<accession>A0ABQ5K169</accession>
<protein>
    <recommendedName>
        <fullName evidence="3">IgGFc-binding protein N-terminal domain-containing protein</fullName>
    </recommendedName>
</protein>
<keyword evidence="2" id="KW-1185">Reference proteome</keyword>
<feature type="non-terminal residue" evidence="1">
    <location>
        <position position="318"/>
    </location>
</feature>
<proteinExistence type="predicted"/>
<name>A0ABQ5K169_9EUKA</name>
<evidence type="ECO:0000313" key="1">
    <source>
        <dbReference type="EMBL" id="GKT25114.1"/>
    </source>
</evidence>
<evidence type="ECO:0008006" key="3">
    <source>
        <dbReference type="Google" id="ProtNLM"/>
    </source>
</evidence>